<comment type="subunit">
    <text evidence="5">Homodimer.</text>
</comment>
<dbReference type="InterPro" id="IPR000398">
    <property type="entry name" value="Thymidylate_synthase"/>
</dbReference>
<dbReference type="NCBIfam" id="NF002497">
    <property type="entry name" value="PRK01827.1-3"/>
    <property type="match status" value="1"/>
</dbReference>
<keyword evidence="9" id="KW-1185">Reference proteome</keyword>
<comment type="catalytic activity">
    <reaction evidence="5">
        <text>dUMP + (6R)-5,10-methylene-5,6,7,8-tetrahydrofolate = 7,8-dihydrofolate + dTMP</text>
        <dbReference type="Rhea" id="RHEA:12104"/>
        <dbReference type="ChEBI" id="CHEBI:15636"/>
        <dbReference type="ChEBI" id="CHEBI:57451"/>
        <dbReference type="ChEBI" id="CHEBI:63528"/>
        <dbReference type="ChEBI" id="CHEBI:246422"/>
        <dbReference type="EC" id="2.1.1.45"/>
    </reaction>
</comment>
<evidence type="ECO:0000259" key="7">
    <source>
        <dbReference type="Pfam" id="PF00303"/>
    </source>
</evidence>
<feature type="binding site" evidence="5">
    <location>
        <begin position="181"/>
        <end position="182"/>
    </location>
    <ligand>
        <name>dUMP</name>
        <dbReference type="ChEBI" id="CHEBI:246422"/>
        <note>ligand shared between dimeric partners</note>
    </ligand>
</feature>
<organism evidence="8 9">
    <name type="scientific">Qipengyuania mesophila</name>
    <dbReference type="NCBI Taxonomy" id="2867246"/>
    <lineage>
        <taxon>Bacteria</taxon>
        <taxon>Pseudomonadati</taxon>
        <taxon>Pseudomonadota</taxon>
        <taxon>Alphaproteobacteria</taxon>
        <taxon>Sphingomonadales</taxon>
        <taxon>Erythrobacteraceae</taxon>
        <taxon>Qipengyuania</taxon>
    </lineage>
</organism>
<dbReference type="InterPro" id="IPR045097">
    <property type="entry name" value="Thymidate_synth/dCMP_Mease"/>
</dbReference>
<dbReference type="Pfam" id="PF00303">
    <property type="entry name" value="Thymidylat_synt"/>
    <property type="match status" value="1"/>
</dbReference>
<gene>
    <name evidence="5 8" type="primary">thyA</name>
    <name evidence="8" type="ORF">K3181_13845</name>
</gene>
<feature type="active site" evidence="6">
    <location>
        <position position="201"/>
    </location>
</feature>
<feature type="active site" description="Nucleophile" evidence="5">
    <location>
        <position position="201"/>
    </location>
</feature>
<evidence type="ECO:0000256" key="4">
    <source>
        <dbReference type="ARBA" id="ARBA00022727"/>
    </source>
</evidence>
<dbReference type="NCBIfam" id="TIGR03284">
    <property type="entry name" value="thym_sym"/>
    <property type="match status" value="1"/>
</dbReference>
<evidence type="ECO:0000313" key="9">
    <source>
        <dbReference type="Proteomes" id="UP000782554"/>
    </source>
</evidence>
<feature type="binding site" evidence="5">
    <location>
        <position position="323"/>
    </location>
    <ligand>
        <name>(6R)-5,10-methylene-5,6,7,8-tetrahydrofolate</name>
        <dbReference type="ChEBI" id="CHEBI:15636"/>
    </ligand>
</feature>
<feature type="binding site" description="in other chain" evidence="5">
    <location>
        <begin position="226"/>
        <end position="229"/>
    </location>
    <ligand>
        <name>dUMP</name>
        <dbReference type="ChEBI" id="CHEBI:246422"/>
        <note>ligand shared between dimeric partners</note>
    </ligand>
</feature>
<dbReference type="PROSITE" id="PS00091">
    <property type="entry name" value="THYMIDYLATE_SYNTHASE"/>
    <property type="match status" value="1"/>
</dbReference>
<comment type="subcellular location">
    <subcellularLocation>
        <location evidence="5">Cytoplasm</location>
    </subcellularLocation>
</comment>
<dbReference type="HAMAP" id="MF_00008">
    <property type="entry name" value="Thymidy_synth_bact"/>
    <property type="match status" value="1"/>
</dbReference>
<dbReference type="RefSeq" id="WP_221603706.1">
    <property type="nucleotide sequence ID" value="NZ_JAIGNU010000003.1"/>
</dbReference>
<evidence type="ECO:0000256" key="1">
    <source>
        <dbReference type="ARBA" id="ARBA00011947"/>
    </source>
</evidence>
<comment type="similarity">
    <text evidence="5">Belongs to the thymidylate synthase family. Bacterial-type ThyA subfamily.</text>
</comment>
<comment type="caution">
    <text evidence="8">The sequence shown here is derived from an EMBL/GenBank/DDBJ whole genome shotgun (WGS) entry which is preliminary data.</text>
</comment>
<feature type="binding site" description="in other chain" evidence="5">
    <location>
        <position position="237"/>
    </location>
    <ligand>
        <name>dUMP</name>
        <dbReference type="ChEBI" id="CHEBI:246422"/>
        <note>ligand shared between dimeric partners</note>
    </ligand>
</feature>
<dbReference type="InterPro" id="IPR023451">
    <property type="entry name" value="Thymidate_synth/dCMP_Mease_dom"/>
</dbReference>
<sequence>MPGIDQVSPEAVSQPHYEQQYLDLMERIWREGDQREDRTGVGTRSVFGAMLRFDLTEGAMPLITTKRVYWKTATRELLWFLTGNTNIRPLVLQGVKIWNEWPHARYVAETGEQLAIEDFVQRIAQDEAFAERWGDLGPVYGKQWVDWPTYKPVAGGLFRRGRGVNQVAEVIESLKANPGSRRHIIEGWNVAELDAMALPPCHKTYQFHVAGSETGTGRLNCLLYQRSCDVALGLPFNLWSAALLTRMIAQQADLEPGELVWTGGDTHLYLNHRHLVEEQLAREPRGHPRLEIMRRPPTIFDYAIEDFAVHDYTPHGPISAPVAV</sequence>
<dbReference type="PRINTS" id="PR00108">
    <property type="entry name" value="THYMDSNTHASE"/>
</dbReference>
<evidence type="ECO:0000256" key="3">
    <source>
        <dbReference type="ARBA" id="ARBA00022679"/>
    </source>
</evidence>
<feature type="binding site" evidence="5">
    <location>
        <position position="229"/>
    </location>
    <ligand>
        <name>(6R)-5,10-methylene-5,6,7,8-tetrahydrofolate</name>
        <dbReference type="ChEBI" id="CHEBI:15636"/>
    </ligand>
</feature>
<keyword evidence="3 5" id="KW-0808">Transferase</keyword>
<dbReference type="SUPFAM" id="SSF55831">
    <property type="entry name" value="Thymidylate synthase/dCMP hydroxymethylase"/>
    <property type="match status" value="1"/>
</dbReference>
<dbReference type="Proteomes" id="UP000782554">
    <property type="component" value="Unassembled WGS sequence"/>
</dbReference>
<dbReference type="GO" id="GO:0004799">
    <property type="term" value="F:thymidylate synthase activity"/>
    <property type="evidence" value="ECO:0007669"/>
    <property type="project" value="UniProtKB-EC"/>
</dbReference>
<proteinExistence type="inferred from homology"/>
<evidence type="ECO:0000313" key="8">
    <source>
        <dbReference type="EMBL" id="MBX7502523.1"/>
    </source>
</evidence>
<keyword evidence="4 5" id="KW-0545">Nucleotide biosynthesis</keyword>
<comment type="function">
    <text evidence="5">Catalyzes the reductive methylation of 2'-deoxyuridine-5'-monophosphate (dUMP) to 2'-deoxythymidine-5'-monophosphate (dTMP) while utilizing 5,10-methylenetetrahydrofolate (mTHF) as the methyl donor and reductant in the reaction, yielding dihydrofolate (DHF) as a by-product. This enzymatic reaction provides an intracellular de novo source of dTMP, an essential precursor for DNA biosynthesis.</text>
</comment>
<dbReference type="EC" id="2.1.1.45" evidence="1 5"/>
<keyword evidence="2 5" id="KW-0489">Methyltransferase</keyword>
<dbReference type="InterPro" id="IPR036926">
    <property type="entry name" value="Thymidate_synth/dCMP_Mease_sf"/>
</dbReference>
<feature type="binding site" description="in other chain" evidence="5">
    <location>
        <position position="38"/>
    </location>
    <ligand>
        <name>dUMP</name>
        <dbReference type="ChEBI" id="CHEBI:246422"/>
        <note>ligand shared between dimeric partners</note>
    </ligand>
</feature>
<evidence type="ECO:0000256" key="6">
    <source>
        <dbReference type="PROSITE-ProRule" id="PRU10016"/>
    </source>
</evidence>
<comment type="caution">
    <text evidence="5">Lacks conserved residue(s) required for the propagation of feature annotation.</text>
</comment>
<protein>
    <recommendedName>
        <fullName evidence="1 5">Thymidylate synthase</fullName>
        <shortName evidence="5">TS</shortName>
        <shortName evidence="5">TSase</shortName>
        <ecNumber evidence="1 5">2.1.1.45</ecNumber>
    </recommendedName>
</protein>
<evidence type="ECO:0000256" key="2">
    <source>
        <dbReference type="ARBA" id="ARBA00022603"/>
    </source>
</evidence>
<dbReference type="GO" id="GO:0032259">
    <property type="term" value="P:methylation"/>
    <property type="evidence" value="ECO:0007669"/>
    <property type="project" value="UniProtKB-KW"/>
</dbReference>
<dbReference type="EMBL" id="JAIGNU010000003">
    <property type="protein sequence ID" value="MBX7502523.1"/>
    <property type="molecule type" value="Genomic_DNA"/>
</dbReference>
<name>A0ABS7JXZ6_9SPHN</name>
<keyword evidence="5" id="KW-0963">Cytoplasm</keyword>
<comment type="pathway">
    <text evidence="5">Pyrimidine metabolism; dTTP biosynthesis.</text>
</comment>
<feature type="binding site" description="in other chain" evidence="5">
    <location>
        <begin position="267"/>
        <end position="269"/>
    </location>
    <ligand>
        <name>dUMP</name>
        <dbReference type="ChEBI" id="CHEBI:246422"/>
        <note>ligand shared between dimeric partners</note>
    </ligand>
</feature>
<dbReference type="InterPro" id="IPR020940">
    <property type="entry name" value="Thymidylate_synthase_AS"/>
</dbReference>
<dbReference type="Gene3D" id="3.30.572.10">
    <property type="entry name" value="Thymidylate synthase/dCMP hydroxymethylase domain"/>
    <property type="match status" value="1"/>
</dbReference>
<dbReference type="CDD" id="cd00351">
    <property type="entry name" value="TS_Pyrimidine_HMase"/>
    <property type="match status" value="1"/>
</dbReference>
<accession>A0ABS7JXZ6</accession>
<evidence type="ECO:0000256" key="5">
    <source>
        <dbReference type="HAMAP-Rule" id="MF_00008"/>
    </source>
</evidence>
<dbReference type="PANTHER" id="PTHR11548:SF1">
    <property type="entry name" value="THYMIDYLATE SYNTHASE 1"/>
    <property type="match status" value="1"/>
</dbReference>
<dbReference type="PANTHER" id="PTHR11548">
    <property type="entry name" value="THYMIDYLATE SYNTHASE 1"/>
    <property type="match status" value="1"/>
</dbReference>
<feature type="domain" description="Thymidylate synthase/dCMP hydroxymethylase" evidence="7">
    <location>
        <begin position="19"/>
        <end position="324"/>
    </location>
</feature>
<reference evidence="8 9" key="1">
    <citation type="submission" date="2021-08" db="EMBL/GenBank/DDBJ databases">
        <title>Comparative Genomics Analysis of the Genus Qipengyuania Reveals Extensive Genetic Diversity and Metabolic Versatility, Including the Description of Fifteen Novel Species.</title>
        <authorList>
            <person name="Liu Y."/>
        </authorList>
    </citation>
    <scope>NUCLEOTIDE SEQUENCE [LARGE SCALE GENOMIC DNA]</scope>
    <source>
        <strain evidence="8 9">YG27</strain>
    </source>
</reference>